<dbReference type="AlphaFoldDB" id="A0A1H4BGS3"/>
<dbReference type="STRING" id="81409.SAMN04515656_11172"/>
<reference evidence="2 3" key="1">
    <citation type="submission" date="2016-10" db="EMBL/GenBank/DDBJ databases">
        <authorList>
            <person name="de Groot N.N."/>
        </authorList>
    </citation>
    <scope>NUCLEOTIDE SEQUENCE [LARGE SCALE GENOMIC DNA]</scope>
    <source>
        <strain evidence="2 3">SR12</strain>
    </source>
</reference>
<keyword evidence="3" id="KW-1185">Reference proteome</keyword>
<keyword evidence="1" id="KW-0812">Transmembrane</keyword>
<dbReference type="EMBL" id="FNRK01000011">
    <property type="protein sequence ID" value="SEA47363.1"/>
    <property type="molecule type" value="Genomic_DNA"/>
</dbReference>
<evidence type="ECO:0000313" key="2">
    <source>
        <dbReference type="EMBL" id="SEA47363.1"/>
    </source>
</evidence>
<feature type="transmembrane region" description="Helical" evidence="1">
    <location>
        <begin position="84"/>
        <end position="105"/>
    </location>
</feature>
<feature type="transmembrane region" description="Helical" evidence="1">
    <location>
        <begin position="111"/>
        <end position="133"/>
    </location>
</feature>
<keyword evidence="1" id="KW-0472">Membrane</keyword>
<evidence type="ECO:0000256" key="1">
    <source>
        <dbReference type="SAM" id="Phobius"/>
    </source>
</evidence>
<feature type="transmembrane region" description="Helical" evidence="1">
    <location>
        <begin position="12"/>
        <end position="35"/>
    </location>
</feature>
<evidence type="ECO:0000313" key="3">
    <source>
        <dbReference type="Proteomes" id="UP000199394"/>
    </source>
</evidence>
<sequence length="148" mass="16980">MTNSFKVHKHTLLLLGGIVWGFAGFNILRIGLLVYDPYVSIINILLSILVYAAFQFMVFGKMVRKHTARITQYEEDQQFFMKFFDIKAFCIMAFMIIFGVSLRYSGWVPEVFIAVFYTGLGASLATAGVLFIINYIKECREARYNGEL</sequence>
<proteinExistence type="predicted"/>
<keyword evidence="1" id="KW-1133">Transmembrane helix</keyword>
<gene>
    <name evidence="2" type="ORF">SAMN04515656_11172</name>
</gene>
<protein>
    <submittedName>
        <fullName evidence="2">Uncharacterized protein</fullName>
    </submittedName>
</protein>
<accession>A0A1H4BGS3</accession>
<name>A0A1H4BGS3_9FIRM</name>
<feature type="transmembrane region" description="Helical" evidence="1">
    <location>
        <begin position="41"/>
        <end position="63"/>
    </location>
</feature>
<dbReference type="RefSeq" id="WP_090307262.1">
    <property type="nucleotide sequence ID" value="NZ_FNRK01000011.1"/>
</dbReference>
<organism evidence="2 3">
    <name type="scientific">Eubacterium aggregans</name>
    <dbReference type="NCBI Taxonomy" id="81409"/>
    <lineage>
        <taxon>Bacteria</taxon>
        <taxon>Bacillati</taxon>
        <taxon>Bacillota</taxon>
        <taxon>Clostridia</taxon>
        <taxon>Eubacteriales</taxon>
        <taxon>Eubacteriaceae</taxon>
        <taxon>Eubacterium</taxon>
    </lineage>
</organism>
<dbReference type="OrthoDB" id="1097929at2"/>
<dbReference type="Proteomes" id="UP000199394">
    <property type="component" value="Unassembled WGS sequence"/>
</dbReference>